<evidence type="ECO:0000256" key="3">
    <source>
        <dbReference type="ARBA" id="ARBA00023143"/>
    </source>
</evidence>
<organism evidence="6 7">
    <name type="scientific">Thermithiobacillus plumbiphilus</name>
    <dbReference type="NCBI Taxonomy" id="1729899"/>
    <lineage>
        <taxon>Bacteria</taxon>
        <taxon>Pseudomonadati</taxon>
        <taxon>Pseudomonadota</taxon>
        <taxon>Acidithiobacillia</taxon>
        <taxon>Acidithiobacillales</taxon>
        <taxon>Thermithiobacillaceae</taxon>
        <taxon>Thermithiobacillus</taxon>
    </lineage>
</organism>
<evidence type="ECO:0000313" key="7">
    <source>
        <dbReference type="Proteomes" id="UP001446205"/>
    </source>
</evidence>
<accession>A0ABU9DAM3</accession>
<gene>
    <name evidence="4 6" type="primary">fliE</name>
    <name evidence="6" type="ORF">WOB96_12450</name>
</gene>
<dbReference type="HAMAP" id="MF_00724">
    <property type="entry name" value="FliE"/>
    <property type="match status" value="1"/>
</dbReference>
<dbReference type="Pfam" id="PF02049">
    <property type="entry name" value="FliE"/>
    <property type="match status" value="1"/>
</dbReference>
<protein>
    <recommendedName>
        <fullName evidence="4 5">Flagellar hook-basal body complex protein FliE</fullName>
    </recommendedName>
</protein>
<dbReference type="RefSeq" id="WP_341371620.1">
    <property type="nucleotide sequence ID" value="NZ_JBBPCO010000013.1"/>
</dbReference>
<dbReference type="InterPro" id="IPR001624">
    <property type="entry name" value="FliE"/>
</dbReference>
<evidence type="ECO:0000256" key="2">
    <source>
        <dbReference type="ARBA" id="ARBA00009272"/>
    </source>
</evidence>
<dbReference type="PANTHER" id="PTHR34653:SF1">
    <property type="entry name" value="FLAGELLAR HOOK-BASAL BODY COMPLEX PROTEIN FLIE"/>
    <property type="match status" value="1"/>
</dbReference>
<sequence>MEFAKYNDRGDIMETKGIDQLLAQLQASTALARGEAAKPAEGASNGADFAQTLQSMMGQVNTQQVDAEKMAQAFAAGDPQANLHEVMSALQKANISFQAMVQVRNKLVTAYQDIMNTQV</sequence>
<comment type="caution">
    <text evidence="6">The sequence shown here is derived from an EMBL/GenBank/DDBJ whole genome shotgun (WGS) entry which is preliminary data.</text>
</comment>
<keyword evidence="6" id="KW-0282">Flagellum</keyword>
<dbReference type="PANTHER" id="PTHR34653">
    <property type="match status" value="1"/>
</dbReference>
<dbReference type="Proteomes" id="UP001446205">
    <property type="component" value="Unassembled WGS sequence"/>
</dbReference>
<dbReference type="EMBL" id="JBBPCO010000013">
    <property type="protein sequence ID" value="MEK8090565.1"/>
    <property type="molecule type" value="Genomic_DNA"/>
</dbReference>
<comment type="similarity">
    <text evidence="2 4">Belongs to the FliE family.</text>
</comment>
<reference evidence="6 7" key="1">
    <citation type="submission" date="2024-04" db="EMBL/GenBank/DDBJ databases">
        <authorList>
            <person name="Abashina T."/>
            <person name="Shaikin A."/>
        </authorList>
    </citation>
    <scope>NUCLEOTIDE SEQUENCE [LARGE SCALE GENOMIC DNA]</scope>
    <source>
        <strain evidence="6 7">AAFK</strain>
    </source>
</reference>
<evidence type="ECO:0000256" key="1">
    <source>
        <dbReference type="ARBA" id="ARBA00004117"/>
    </source>
</evidence>
<keyword evidence="6" id="KW-0966">Cell projection</keyword>
<keyword evidence="6" id="KW-0969">Cilium</keyword>
<comment type="subcellular location">
    <subcellularLocation>
        <location evidence="1 4">Bacterial flagellum basal body</location>
    </subcellularLocation>
</comment>
<proteinExistence type="inferred from homology"/>
<keyword evidence="7" id="KW-1185">Reference proteome</keyword>
<evidence type="ECO:0000256" key="4">
    <source>
        <dbReference type="HAMAP-Rule" id="MF_00724"/>
    </source>
</evidence>
<dbReference type="NCBIfam" id="TIGR00205">
    <property type="entry name" value="fliE"/>
    <property type="match status" value="1"/>
</dbReference>
<keyword evidence="3 4" id="KW-0975">Bacterial flagellum</keyword>
<evidence type="ECO:0000313" key="6">
    <source>
        <dbReference type="EMBL" id="MEK8090565.1"/>
    </source>
</evidence>
<name>A0ABU9DAM3_9PROT</name>
<evidence type="ECO:0000256" key="5">
    <source>
        <dbReference type="NCBIfam" id="TIGR00205"/>
    </source>
</evidence>
<dbReference type="PRINTS" id="PR01006">
    <property type="entry name" value="FLGHOOKFLIE"/>
</dbReference>